<keyword evidence="1" id="KW-0732">Signal</keyword>
<dbReference type="RefSeq" id="WP_024495404.1">
    <property type="nucleotide sequence ID" value="NZ_AWGA01000013.1"/>
</dbReference>
<feature type="signal peptide" evidence="1">
    <location>
        <begin position="1"/>
        <end position="18"/>
    </location>
</feature>
<feature type="chain" id="PRO_5044493113" description="Lipoprotein" evidence="1">
    <location>
        <begin position="19"/>
        <end position="219"/>
    </location>
</feature>
<dbReference type="EMBL" id="AWGA01000013">
    <property type="protein sequence ID" value="TEA27914.1"/>
    <property type="molecule type" value="Genomic_DNA"/>
</dbReference>
<organism evidence="2 3">
    <name type="scientific">Candidatus Schmidhempelia bombi str. Bimp</name>
    <dbReference type="NCBI Taxonomy" id="1387197"/>
    <lineage>
        <taxon>Bacteria</taxon>
        <taxon>Pseudomonadati</taxon>
        <taxon>Pseudomonadota</taxon>
        <taxon>Gammaproteobacteria</taxon>
        <taxon>Orbales</taxon>
        <taxon>Orbaceae</taxon>
        <taxon>Candidatus Schmidhempelia</taxon>
    </lineage>
</organism>
<protein>
    <recommendedName>
        <fullName evidence="4">Lipoprotein</fullName>
    </recommendedName>
</protein>
<evidence type="ECO:0000313" key="3">
    <source>
        <dbReference type="Proteomes" id="UP000506160"/>
    </source>
</evidence>
<dbReference type="Proteomes" id="UP000506160">
    <property type="component" value="Unassembled WGS sequence"/>
</dbReference>
<gene>
    <name evidence="2" type="ORF">O970_01420</name>
</gene>
<proteinExistence type="predicted"/>
<dbReference type="PROSITE" id="PS51257">
    <property type="entry name" value="PROKAR_LIPOPROTEIN"/>
    <property type="match status" value="1"/>
</dbReference>
<evidence type="ECO:0008006" key="4">
    <source>
        <dbReference type="Google" id="ProtNLM"/>
    </source>
</evidence>
<evidence type="ECO:0000313" key="2">
    <source>
        <dbReference type="EMBL" id="TEA27914.1"/>
    </source>
</evidence>
<reference evidence="2 3" key="1">
    <citation type="journal article" date="2014" name="Appl. Environ. Microbiol.">
        <title>Genomic features of a bumble bee symbiont reflect its host environment.</title>
        <authorList>
            <person name="Martinson V.G."/>
            <person name="Magoc T."/>
            <person name="Koch H."/>
            <person name="Salzberg S.L."/>
            <person name="Moran N.A."/>
        </authorList>
    </citation>
    <scope>NUCLEOTIDE SEQUENCE [LARGE SCALE GENOMIC DNA]</scope>
    <source>
        <strain evidence="2 3">Bimp</strain>
    </source>
</reference>
<dbReference type="AlphaFoldDB" id="A0AB94IEJ6"/>
<name>A0AB94IEJ6_9GAMM</name>
<keyword evidence="3" id="KW-1185">Reference proteome</keyword>
<accession>A0AB94IEJ6</accession>
<comment type="caution">
    <text evidence="2">The sequence shown here is derived from an EMBL/GenBank/DDBJ whole genome shotgun (WGS) entry which is preliminary data.</text>
</comment>
<evidence type="ECO:0000256" key="1">
    <source>
        <dbReference type="SAM" id="SignalP"/>
    </source>
</evidence>
<sequence length="219" mass="25424">MKKLLLTSLLGIGTLALAGCDNYPYKEKIQGIYDWDNQTGDKAICMVITDITQSMYPYTIKYIDGADLPFTYETRRAHFNHRTNKSLHFFSGLGFFSEELVGEEQGKPLYRYELTDLGKQYVKWAFGATNFCFGRIVVDSIDRKRDWINRLGGIKVRDVYITYHVENIPDWVKNSEAYERFRYPKEITTGGPLHGIHYFDVLRGGKLRSRWGVNGTYQK</sequence>